<dbReference type="Proteomes" id="UP001642720">
    <property type="component" value="Unassembled WGS sequence"/>
</dbReference>
<dbReference type="RefSeq" id="XP_073562134.1">
    <property type="nucleotide sequence ID" value="XM_073698793.1"/>
</dbReference>
<proteinExistence type="predicted"/>
<name>A0ABY2HCC9_9HYPO</name>
<protein>
    <submittedName>
        <fullName evidence="1">Uncharacterized protein</fullName>
    </submittedName>
</protein>
<evidence type="ECO:0000313" key="1">
    <source>
        <dbReference type="EMBL" id="TFB05933.1"/>
    </source>
</evidence>
<comment type="caution">
    <text evidence="1">The sequence shown here is derived from an EMBL/GenBank/DDBJ whole genome shotgun (WGS) entry which is preliminary data.</text>
</comment>
<dbReference type="EMBL" id="PPTA01000002">
    <property type="protein sequence ID" value="TFB05933.1"/>
    <property type="molecule type" value="Genomic_DNA"/>
</dbReference>
<gene>
    <name evidence="1" type="ORF">CCMA1212_001363</name>
</gene>
<evidence type="ECO:0000313" key="2">
    <source>
        <dbReference type="Proteomes" id="UP001642720"/>
    </source>
</evidence>
<dbReference type="GeneID" id="300573243"/>
<keyword evidence="2" id="KW-1185">Reference proteome</keyword>
<reference evidence="1 2" key="1">
    <citation type="submission" date="2018-01" db="EMBL/GenBank/DDBJ databases">
        <title>Genome characterization of the sugarcane-associated fungus Trichoderma ghanense CCMA-1212 and their application in lignocelulose bioconversion.</title>
        <authorList>
            <person name="Steindorff A.S."/>
            <person name="Mendes T.D."/>
            <person name="Vilela E.S.D."/>
            <person name="Rodrigues D.S."/>
            <person name="Formighieri E.F."/>
            <person name="Melo I.S."/>
            <person name="Favaro L.C.L."/>
        </authorList>
    </citation>
    <scope>NUCLEOTIDE SEQUENCE [LARGE SCALE GENOMIC DNA]</scope>
    <source>
        <strain evidence="1 2">CCMA-1212</strain>
    </source>
</reference>
<accession>A0ABY2HCC9</accession>
<organism evidence="1 2">
    <name type="scientific">Trichoderma ghanense</name>
    <dbReference type="NCBI Taxonomy" id="65468"/>
    <lineage>
        <taxon>Eukaryota</taxon>
        <taxon>Fungi</taxon>
        <taxon>Dikarya</taxon>
        <taxon>Ascomycota</taxon>
        <taxon>Pezizomycotina</taxon>
        <taxon>Sordariomycetes</taxon>
        <taxon>Hypocreomycetidae</taxon>
        <taxon>Hypocreales</taxon>
        <taxon>Hypocreaceae</taxon>
        <taxon>Trichoderma</taxon>
    </lineage>
</organism>
<sequence length="135" mass="15057">MGKVVRCGGRESDKTEMAASVSAKRLLRSFVLVFTAAFRHLGVVCLLIQEVLCSHLCTKPRETDNDARALCDARQRPKETNSSRNCRRDLGIRSLSLNSSRLRPHGSWSVGSRLLFHGSFFRMIIPGLLSPPCRS</sequence>